<dbReference type="AlphaFoldDB" id="A0AAW2QF53"/>
<dbReference type="InterPro" id="IPR050667">
    <property type="entry name" value="PPR-containing_protein"/>
</dbReference>
<reference evidence="4" key="2">
    <citation type="journal article" date="2024" name="Plant">
        <title>Genomic evolution and insights into agronomic trait innovations of Sesamum species.</title>
        <authorList>
            <person name="Miao H."/>
            <person name="Wang L."/>
            <person name="Qu L."/>
            <person name="Liu H."/>
            <person name="Sun Y."/>
            <person name="Le M."/>
            <person name="Wang Q."/>
            <person name="Wei S."/>
            <person name="Zheng Y."/>
            <person name="Lin W."/>
            <person name="Duan Y."/>
            <person name="Cao H."/>
            <person name="Xiong S."/>
            <person name="Wang X."/>
            <person name="Wei L."/>
            <person name="Li C."/>
            <person name="Ma Q."/>
            <person name="Ju M."/>
            <person name="Zhao R."/>
            <person name="Li G."/>
            <person name="Mu C."/>
            <person name="Tian Q."/>
            <person name="Mei H."/>
            <person name="Zhang T."/>
            <person name="Gao T."/>
            <person name="Zhang H."/>
        </authorList>
    </citation>
    <scope>NUCLEOTIDE SEQUENCE</scope>
    <source>
        <strain evidence="4">G02</strain>
    </source>
</reference>
<feature type="repeat" description="PPR" evidence="3">
    <location>
        <begin position="166"/>
        <end position="200"/>
    </location>
</feature>
<dbReference type="PROSITE" id="PS51375">
    <property type="entry name" value="PPR"/>
    <property type="match status" value="2"/>
</dbReference>
<dbReference type="NCBIfam" id="TIGR00756">
    <property type="entry name" value="PPR"/>
    <property type="match status" value="2"/>
</dbReference>
<dbReference type="PANTHER" id="PTHR47939">
    <property type="entry name" value="MEMBRANE-ASSOCIATED SALT-INDUCIBLE PROTEIN-LIKE"/>
    <property type="match status" value="1"/>
</dbReference>
<organism evidence="4">
    <name type="scientific">Sesamum radiatum</name>
    <name type="common">Black benniseed</name>
    <dbReference type="NCBI Taxonomy" id="300843"/>
    <lineage>
        <taxon>Eukaryota</taxon>
        <taxon>Viridiplantae</taxon>
        <taxon>Streptophyta</taxon>
        <taxon>Embryophyta</taxon>
        <taxon>Tracheophyta</taxon>
        <taxon>Spermatophyta</taxon>
        <taxon>Magnoliopsida</taxon>
        <taxon>eudicotyledons</taxon>
        <taxon>Gunneridae</taxon>
        <taxon>Pentapetalae</taxon>
        <taxon>asterids</taxon>
        <taxon>lamiids</taxon>
        <taxon>Lamiales</taxon>
        <taxon>Pedaliaceae</taxon>
        <taxon>Sesamum</taxon>
    </lineage>
</organism>
<dbReference type="Pfam" id="PF13041">
    <property type="entry name" value="PPR_2"/>
    <property type="match status" value="1"/>
</dbReference>
<protein>
    <submittedName>
        <fullName evidence="4">Pentatricopeptide repeat-containing protein</fullName>
    </submittedName>
</protein>
<comment type="similarity">
    <text evidence="1">Belongs to the PPR family. P subfamily.</text>
</comment>
<feature type="repeat" description="PPR" evidence="3">
    <location>
        <begin position="201"/>
        <end position="235"/>
    </location>
</feature>
<gene>
    <name evidence="4" type="ORF">Sradi_3540100</name>
</gene>
<evidence type="ECO:0000256" key="3">
    <source>
        <dbReference type="PROSITE-ProRule" id="PRU00708"/>
    </source>
</evidence>
<dbReference type="PANTHER" id="PTHR47939:SF13">
    <property type="entry name" value="OS03G0201400 PROTEIN"/>
    <property type="match status" value="1"/>
</dbReference>
<accession>A0AAW2QF53</accession>
<dbReference type="Gene3D" id="1.25.40.10">
    <property type="entry name" value="Tetratricopeptide repeat domain"/>
    <property type="match status" value="2"/>
</dbReference>
<reference evidence="4" key="1">
    <citation type="submission" date="2020-06" db="EMBL/GenBank/DDBJ databases">
        <authorList>
            <person name="Li T."/>
            <person name="Hu X."/>
            <person name="Zhang T."/>
            <person name="Song X."/>
            <person name="Zhang H."/>
            <person name="Dai N."/>
            <person name="Sheng W."/>
            <person name="Hou X."/>
            <person name="Wei L."/>
        </authorList>
    </citation>
    <scope>NUCLEOTIDE SEQUENCE</scope>
    <source>
        <strain evidence="4">G02</strain>
        <tissue evidence="4">Leaf</tissue>
    </source>
</reference>
<dbReference type="EMBL" id="JACGWJ010000015">
    <property type="protein sequence ID" value="KAL0366500.1"/>
    <property type="molecule type" value="Genomic_DNA"/>
</dbReference>
<comment type="caution">
    <text evidence="4">The sequence shown here is derived from an EMBL/GenBank/DDBJ whole genome shotgun (WGS) entry which is preliminary data.</text>
</comment>
<dbReference type="InterPro" id="IPR002885">
    <property type="entry name" value="PPR_rpt"/>
</dbReference>
<sequence length="259" mass="29260">MGLSKIQLWRHVPNTSIRASFLSHFSTKPGMNTSSPLPAIPGAEAAQNSDIETISITDATHWSRRIHKLCIVDRDADAALRLLHQLCLRGFRPDSLNISSILHALCDANRFAEAHHHFLLFISSRCAPDERTCNVLIARLLDGRDPYCTLRLINMLVAEKPEFVPSLVNYNRLVDGFCKLGRLDAAHLLLYHMMRRGHCPNVVSYTTLINGYCRIGDVGAAEKVFDEMSEYGVRSNAFTYSTLFRGFLRKREFENGKIL</sequence>
<evidence type="ECO:0000256" key="1">
    <source>
        <dbReference type="ARBA" id="ARBA00007626"/>
    </source>
</evidence>
<keyword evidence="2" id="KW-0677">Repeat</keyword>
<name>A0AAW2QF53_SESRA</name>
<evidence type="ECO:0000256" key="2">
    <source>
        <dbReference type="ARBA" id="ARBA00022737"/>
    </source>
</evidence>
<proteinExistence type="inferred from homology"/>
<dbReference type="InterPro" id="IPR011990">
    <property type="entry name" value="TPR-like_helical_dom_sf"/>
</dbReference>
<dbReference type="Pfam" id="PF12854">
    <property type="entry name" value="PPR_1"/>
    <property type="match status" value="1"/>
</dbReference>
<evidence type="ECO:0000313" key="4">
    <source>
        <dbReference type="EMBL" id="KAL0366500.1"/>
    </source>
</evidence>